<accession>T0ZA37</accession>
<evidence type="ECO:0000256" key="8">
    <source>
        <dbReference type="SAM" id="Phobius"/>
    </source>
</evidence>
<keyword evidence="7 8" id="KW-0472">Membrane</keyword>
<proteinExistence type="inferred from homology"/>
<dbReference type="InterPro" id="IPR004688">
    <property type="entry name" value="Ni/Co_transpt"/>
</dbReference>
<evidence type="ECO:0000256" key="1">
    <source>
        <dbReference type="ARBA" id="ARBA00004127"/>
    </source>
</evidence>
<feature type="transmembrane region" description="Helical" evidence="8">
    <location>
        <begin position="24"/>
        <end position="52"/>
    </location>
</feature>
<reference evidence="9" key="2">
    <citation type="journal article" date="2014" name="ISME J.">
        <title>Microbial stratification in low pH oxic and suboxic macroscopic growths along an acid mine drainage.</title>
        <authorList>
            <person name="Mendez-Garcia C."/>
            <person name="Mesa V."/>
            <person name="Sprenger R.R."/>
            <person name="Richter M."/>
            <person name="Diez M.S."/>
            <person name="Solano J."/>
            <person name="Bargiela R."/>
            <person name="Golyshina O.V."/>
            <person name="Manteca A."/>
            <person name="Ramos J.L."/>
            <person name="Gallego J.R."/>
            <person name="Llorente I."/>
            <person name="Martins Dos Santos V.A."/>
            <person name="Jensen O.N."/>
            <person name="Pelaez A.I."/>
            <person name="Sanchez J."/>
            <person name="Ferrer M."/>
        </authorList>
    </citation>
    <scope>NUCLEOTIDE SEQUENCE</scope>
</reference>
<comment type="similarity">
    <text evidence="2">Belongs to the NiCoT transporter (TC 2.A.52) family.</text>
</comment>
<dbReference type="Pfam" id="PF03824">
    <property type="entry name" value="NicO"/>
    <property type="match status" value="1"/>
</dbReference>
<dbReference type="InterPro" id="IPR011541">
    <property type="entry name" value="Ni/Co_transpt_high_affinity"/>
</dbReference>
<feature type="transmembrane region" description="Helical" evidence="8">
    <location>
        <begin position="150"/>
        <end position="176"/>
    </location>
</feature>
<gene>
    <name evidence="9" type="ORF">B1B_14736</name>
</gene>
<dbReference type="GO" id="GO:0015099">
    <property type="term" value="F:nickel cation transmembrane transporter activity"/>
    <property type="evidence" value="ECO:0007669"/>
    <property type="project" value="InterPro"/>
</dbReference>
<dbReference type="EMBL" id="AUZY01009785">
    <property type="protein sequence ID" value="EQD40947.1"/>
    <property type="molecule type" value="Genomic_DNA"/>
</dbReference>
<feature type="transmembrane region" description="Helical" evidence="8">
    <location>
        <begin position="119"/>
        <end position="144"/>
    </location>
</feature>
<feature type="non-terminal residue" evidence="9">
    <location>
        <position position="1"/>
    </location>
</feature>
<comment type="caution">
    <text evidence="9">The sequence shown here is derived from an EMBL/GenBank/DDBJ whole genome shotgun (WGS) entry which is preliminary data.</text>
</comment>
<comment type="subcellular location">
    <subcellularLocation>
        <location evidence="1">Endomembrane system</location>
        <topology evidence="1">Multi-pass membrane protein</topology>
    </subcellularLocation>
</comment>
<evidence type="ECO:0000256" key="6">
    <source>
        <dbReference type="ARBA" id="ARBA00022989"/>
    </source>
</evidence>
<feature type="non-terminal residue" evidence="9">
    <location>
        <position position="182"/>
    </location>
</feature>
<sequence>FDVDHIAAIDNTTRKLLHDGRRPLTVGTWFSLGHSTIVGAMIVGLVVAVGYVNQHYATFASFGAVFGTVVSGTFLFVIGLINIVIVVEVYRIFRGLRHRSLDSRALEEQMNRRGFFARYFSRLFGVIRAPWQIYPVGVLFGLGFDTATEVLLIGIAVGAAYAGVPLWAVLFLPALFTCGMVL</sequence>
<evidence type="ECO:0000256" key="5">
    <source>
        <dbReference type="ARBA" id="ARBA00022692"/>
    </source>
</evidence>
<keyword evidence="4" id="KW-0533">Nickel</keyword>
<evidence type="ECO:0000313" key="9">
    <source>
        <dbReference type="EMBL" id="EQD40947.1"/>
    </source>
</evidence>
<evidence type="ECO:0000256" key="7">
    <source>
        <dbReference type="ARBA" id="ARBA00023136"/>
    </source>
</evidence>
<feature type="transmembrane region" description="Helical" evidence="8">
    <location>
        <begin position="64"/>
        <end position="90"/>
    </location>
</feature>
<dbReference type="PANTHER" id="PTHR31611">
    <property type="entry name" value="HIGH-AFFINITY NICKEL TRANSPORT PROTEIN NIC1"/>
    <property type="match status" value="1"/>
</dbReference>
<keyword evidence="3" id="KW-0813">Transport</keyword>
<evidence type="ECO:0000256" key="4">
    <source>
        <dbReference type="ARBA" id="ARBA00022596"/>
    </source>
</evidence>
<organism evidence="9">
    <name type="scientific">mine drainage metagenome</name>
    <dbReference type="NCBI Taxonomy" id="410659"/>
    <lineage>
        <taxon>unclassified sequences</taxon>
        <taxon>metagenomes</taxon>
        <taxon>ecological metagenomes</taxon>
    </lineage>
</organism>
<dbReference type="PANTHER" id="PTHR31611:SF0">
    <property type="entry name" value="HIGH-AFFINITY NICKEL TRANSPORT PROTEIN NIC1"/>
    <property type="match status" value="1"/>
</dbReference>
<dbReference type="GO" id="GO:0005886">
    <property type="term" value="C:plasma membrane"/>
    <property type="evidence" value="ECO:0007669"/>
    <property type="project" value="InterPro"/>
</dbReference>
<evidence type="ECO:0000256" key="2">
    <source>
        <dbReference type="ARBA" id="ARBA00010892"/>
    </source>
</evidence>
<keyword evidence="5 8" id="KW-0812">Transmembrane</keyword>
<reference evidence="9" key="1">
    <citation type="submission" date="2013-08" db="EMBL/GenBank/DDBJ databases">
        <authorList>
            <person name="Mendez C."/>
            <person name="Richter M."/>
            <person name="Ferrer M."/>
            <person name="Sanchez J."/>
        </authorList>
    </citation>
    <scope>NUCLEOTIDE SEQUENCE</scope>
</reference>
<name>T0ZA37_9ZZZZ</name>
<dbReference type="AlphaFoldDB" id="T0ZA37"/>
<keyword evidence="6 8" id="KW-1133">Transmembrane helix</keyword>
<evidence type="ECO:0000256" key="3">
    <source>
        <dbReference type="ARBA" id="ARBA00022448"/>
    </source>
</evidence>
<protein>
    <submittedName>
        <fullName evidence="9">High-affinity nickel-transporter</fullName>
    </submittedName>
</protein>
<dbReference type="GO" id="GO:0012505">
    <property type="term" value="C:endomembrane system"/>
    <property type="evidence" value="ECO:0007669"/>
    <property type="project" value="UniProtKB-SubCell"/>
</dbReference>